<dbReference type="GO" id="GO:0016791">
    <property type="term" value="F:phosphatase activity"/>
    <property type="evidence" value="ECO:0007669"/>
    <property type="project" value="TreeGrafter"/>
</dbReference>
<keyword evidence="1" id="KW-0378">Hydrolase</keyword>
<reference evidence="1" key="2">
    <citation type="submission" date="2021-04" db="EMBL/GenBank/DDBJ databases">
        <authorList>
            <person name="Gilroy R."/>
        </authorList>
    </citation>
    <scope>NUCLEOTIDE SEQUENCE</scope>
    <source>
        <strain evidence="1">378</strain>
    </source>
</reference>
<dbReference type="PANTHER" id="PTHR10000:SF8">
    <property type="entry name" value="HAD SUPERFAMILY HYDROLASE-LIKE, TYPE 3"/>
    <property type="match status" value="1"/>
</dbReference>
<dbReference type="InterPro" id="IPR036412">
    <property type="entry name" value="HAD-like_sf"/>
</dbReference>
<dbReference type="Proteomes" id="UP000733611">
    <property type="component" value="Unassembled WGS sequence"/>
</dbReference>
<dbReference type="NCBIfam" id="TIGR00099">
    <property type="entry name" value="Cof-subfamily"/>
    <property type="match status" value="1"/>
</dbReference>
<dbReference type="GO" id="GO:0000287">
    <property type="term" value="F:magnesium ion binding"/>
    <property type="evidence" value="ECO:0007669"/>
    <property type="project" value="TreeGrafter"/>
</dbReference>
<dbReference type="SUPFAM" id="SSF56784">
    <property type="entry name" value="HAD-like"/>
    <property type="match status" value="1"/>
</dbReference>
<dbReference type="SFLD" id="SFLDG01140">
    <property type="entry name" value="C2.B:_Phosphomannomutase_and_P"/>
    <property type="match status" value="1"/>
</dbReference>
<protein>
    <submittedName>
        <fullName evidence="1">Cof-type HAD-IIB family hydrolase</fullName>
    </submittedName>
</protein>
<name>A0A948TGJ6_9GAMM</name>
<accession>A0A948TGJ6</accession>
<dbReference type="Gene3D" id="3.30.1240.10">
    <property type="match status" value="1"/>
</dbReference>
<dbReference type="NCBIfam" id="TIGR01484">
    <property type="entry name" value="HAD-SF-IIB"/>
    <property type="match status" value="1"/>
</dbReference>
<dbReference type="PANTHER" id="PTHR10000">
    <property type="entry name" value="PHOSPHOSERINE PHOSPHATASE"/>
    <property type="match status" value="1"/>
</dbReference>
<dbReference type="GO" id="GO:0005829">
    <property type="term" value="C:cytosol"/>
    <property type="evidence" value="ECO:0007669"/>
    <property type="project" value="TreeGrafter"/>
</dbReference>
<evidence type="ECO:0000313" key="2">
    <source>
        <dbReference type="Proteomes" id="UP000733611"/>
    </source>
</evidence>
<reference evidence="1" key="1">
    <citation type="journal article" date="2021" name="PeerJ">
        <title>Extensive microbial diversity within the chicken gut microbiome revealed by metagenomics and culture.</title>
        <authorList>
            <person name="Gilroy R."/>
            <person name="Ravi A."/>
            <person name="Getino M."/>
            <person name="Pursley I."/>
            <person name="Horton D.L."/>
            <person name="Alikhan N.F."/>
            <person name="Baker D."/>
            <person name="Gharbi K."/>
            <person name="Hall N."/>
            <person name="Watson M."/>
            <person name="Adriaenssens E.M."/>
            <person name="Foster-Nyarko E."/>
            <person name="Jarju S."/>
            <person name="Secka A."/>
            <person name="Antonio M."/>
            <person name="Oren A."/>
            <person name="Chaudhuri R.R."/>
            <person name="La Ragione R."/>
            <person name="Hildebrand F."/>
            <person name="Pallen M.J."/>
        </authorList>
    </citation>
    <scope>NUCLEOTIDE SEQUENCE</scope>
    <source>
        <strain evidence="1">378</strain>
    </source>
</reference>
<dbReference type="CDD" id="cd07516">
    <property type="entry name" value="HAD_Pase"/>
    <property type="match status" value="1"/>
</dbReference>
<dbReference type="InterPro" id="IPR000150">
    <property type="entry name" value="Cof"/>
</dbReference>
<dbReference type="Pfam" id="PF08282">
    <property type="entry name" value="Hydrolase_3"/>
    <property type="match status" value="1"/>
</dbReference>
<dbReference type="InterPro" id="IPR023214">
    <property type="entry name" value="HAD_sf"/>
</dbReference>
<dbReference type="InterPro" id="IPR006379">
    <property type="entry name" value="HAD-SF_hydro_IIB"/>
</dbReference>
<gene>
    <name evidence="1" type="ORF">H9847_06590</name>
</gene>
<dbReference type="SFLD" id="SFLDS00003">
    <property type="entry name" value="Haloacid_Dehalogenase"/>
    <property type="match status" value="1"/>
</dbReference>
<dbReference type="EMBL" id="JAHLFE010000132">
    <property type="protein sequence ID" value="MBU3844519.1"/>
    <property type="molecule type" value="Genomic_DNA"/>
</dbReference>
<sequence length="318" mass="35221">MQEQKHLDPSAQHQREVQYMSVAADTGAKEELILPEQKDLAPLKVVALDLDGTTLREDKTFSPRLIKDIAVLQERGVTVAICSGRAPESVLTFSRQLKLDQYSGYCVCFNGGALINLKDITKDLFVSTLDATDLIDIEAQARLHGCAVHAYSTRRVLLTESNIKFTEMEIAASMQPFETILFPDEVRPDEQVYKLIAVGESEHLEEMRCNLPAEFHTRFNIARTHSNFLEFMQKGCSKGATLDQLCKLIGCSLENVVAFGDAENDIEMVRMSGVGVAVANAMDTLKAVTPYRTYNYMADGVAIYLEKLFGLPAGDAEA</sequence>
<proteinExistence type="predicted"/>
<organism evidence="1 2">
    <name type="scientific">Candidatus Anaerobiospirillum pullicola</name>
    <dbReference type="NCBI Taxonomy" id="2838451"/>
    <lineage>
        <taxon>Bacteria</taxon>
        <taxon>Pseudomonadati</taxon>
        <taxon>Pseudomonadota</taxon>
        <taxon>Gammaproteobacteria</taxon>
        <taxon>Aeromonadales</taxon>
        <taxon>Succinivibrionaceae</taxon>
        <taxon>Anaerobiospirillum</taxon>
    </lineage>
</organism>
<evidence type="ECO:0000313" key="1">
    <source>
        <dbReference type="EMBL" id="MBU3844519.1"/>
    </source>
</evidence>
<dbReference type="AlphaFoldDB" id="A0A948TGJ6"/>
<comment type="caution">
    <text evidence="1">The sequence shown here is derived from an EMBL/GenBank/DDBJ whole genome shotgun (WGS) entry which is preliminary data.</text>
</comment>
<dbReference type="Gene3D" id="3.40.50.1000">
    <property type="entry name" value="HAD superfamily/HAD-like"/>
    <property type="match status" value="1"/>
</dbReference>